<dbReference type="AlphaFoldDB" id="A0A4V3YXI7"/>
<feature type="signal peptide" evidence="1">
    <location>
        <begin position="1"/>
        <end position="22"/>
    </location>
</feature>
<accession>A0A4V3YXI7</accession>
<protein>
    <submittedName>
        <fullName evidence="3">IPTL-CTERM sorting domain-containing protein</fullName>
    </submittedName>
</protein>
<dbReference type="Proteomes" id="UP000306236">
    <property type="component" value="Unassembled WGS sequence"/>
</dbReference>
<dbReference type="NCBIfam" id="TIGR04174">
    <property type="entry name" value="IPTL_CTERM"/>
    <property type="match status" value="1"/>
</dbReference>
<sequence>MQMYKYLCLLPLSLCITAGAWADTVTGTLTVYDKEILTWKSDDLKYADGTSYSQNPQYLVCMDKTSPGYGNGGTFSFEGKADINVFLGSPNPGEAGIAAMHWLFDNYYENYNDLNVHYLKRRAFQYAVWELGNDYNGDINSIDANNGNVKASGTDEITYYGQLFHDTTKEIHAAMHQSLVGLPTSYRSKKYDISFLKTTDQPHQSLVAFNVKNTPPLPPTTTPVPTLGEWSVISLTLGVGLFGFIRLRKKHQS</sequence>
<feature type="domain" description="IPTL-CTERM protein sorting" evidence="2">
    <location>
        <begin position="222"/>
        <end position="248"/>
    </location>
</feature>
<comment type="caution">
    <text evidence="3">The sequence shown here is derived from an EMBL/GenBank/DDBJ whole genome shotgun (WGS) entry which is preliminary data.</text>
</comment>
<dbReference type="InterPro" id="IPR026442">
    <property type="entry name" value="IPTL_CTERM"/>
</dbReference>
<evidence type="ECO:0000313" key="4">
    <source>
        <dbReference type="Proteomes" id="UP000306236"/>
    </source>
</evidence>
<gene>
    <name evidence="3" type="ORF">E8K88_04580</name>
</gene>
<proteinExistence type="predicted"/>
<keyword evidence="1" id="KW-0732">Signal</keyword>
<reference evidence="3 4" key="1">
    <citation type="submission" date="2019-04" db="EMBL/GenBank/DDBJ databases">
        <title>Lampropedia sp YIM MLB12 draf genome.</title>
        <authorList>
            <person name="Wang Y.-X."/>
        </authorList>
    </citation>
    <scope>NUCLEOTIDE SEQUENCE [LARGE SCALE GENOMIC DNA]</scope>
    <source>
        <strain evidence="3 4">YIM MLB12</strain>
    </source>
</reference>
<name>A0A4V3YXI7_9BURK</name>
<dbReference type="Pfam" id="PF18203">
    <property type="entry name" value="IPTL-CTERM"/>
    <property type="match status" value="1"/>
</dbReference>
<feature type="chain" id="PRO_5020621447" evidence="1">
    <location>
        <begin position="23"/>
        <end position="253"/>
    </location>
</feature>
<keyword evidence="4" id="KW-1185">Reference proteome</keyword>
<evidence type="ECO:0000313" key="3">
    <source>
        <dbReference type="EMBL" id="THJ35272.1"/>
    </source>
</evidence>
<organism evidence="3 4">
    <name type="scientific">Lampropedia aestuarii</name>
    <dbReference type="NCBI Taxonomy" id="2562762"/>
    <lineage>
        <taxon>Bacteria</taxon>
        <taxon>Pseudomonadati</taxon>
        <taxon>Pseudomonadota</taxon>
        <taxon>Betaproteobacteria</taxon>
        <taxon>Burkholderiales</taxon>
        <taxon>Comamonadaceae</taxon>
        <taxon>Lampropedia</taxon>
    </lineage>
</organism>
<dbReference type="OrthoDB" id="8897626at2"/>
<dbReference type="EMBL" id="SSWX01000004">
    <property type="protein sequence ID" value="THJ35272.1"/>
    <property type="molecule type" value="Genomic_DNA"/>
</dbReference>
<evidence type="ECO:0000259" key="2">
    <source>
        <dbReference type="Pfam" id="PF18203"/>
    </source>
</evidence>
<evidence type="ECO:0000256" key="1">
    <source>
        <dbReference type="SAM" id="SignalP"/>
    </source>
</evidence>